<protein>
    <submittedName>
        <fullName evidence="2">Apple domain-containing protein</fullName>
    </submittedName>
</protein>
<sequence length="682" mass="78742">MEFKSLANSSKQFLSLIKKKDLIIKTKTLFNTEERNNGYDGYSRQNNILVEELTLNESINFDSSSSKSLLHSANIKKIPLPPIAPPRIPLFSSELREDIGNNGVNDGINIIGTGSGNSNSVSYRPVPPPVRREVKSEGECYFDPNQWQMQAQSATANAIMFDRSSGINCNECLERCSKQFQNQSTEWICRSLTYDHRWKICDLFAVNGGDYPYNLLDYEGRDYFQYMPALPPTDIEMLGINKQNEINNNNKKQCLCPCNEIIKQKNIQLNLTEINDELFINKNNLTNNKLIIPSSSSEQLNSFLLNNNSIEQQQFSSNQLVKQLSENKLNLLNNTNSSKEILNNNLINSSSSLTFISTTTIPQSFISSLTLEKEEKQNKSFGSKTFEPQKDFNLNKTIQLIQKPILKQQKKKNNNNICPKEEQIPYYIEIEGKLERKKIEKLEKINGIKNYIECLDICDNNNNNNNEILEERKEKIFNCNSIQWTTSKGFCIEKTILLKSNNNNNNRNIFKAIPGYILVGHVQEVSNSKSLSECLQSCLSSFTEYGFNCKSLMFYPSDSEQNCLMNSESRHTQSDVFVPEEQNDEFMIYLDLDIINNNNNTNNNIKQKNNLSNEQRRFYDSPINKIKNDEWTNWSKCLDSETAIEMRHRYLKCRESKDIRKCPKETIPCKKKPTIKIQRIWN</sequence>
<feature type="domain" description="Apple" evidence="1">
    <location>
        <begin position="491"/>
        <end position="590"/>
    </location>
</feature>
<dbReference type="PROSITE" id="PS50948">
    <property type="entry name" value="PAN"/>
    <property type="match status" value="1"/>
</dbReference>
<keyword evidence="3" id="KW-1185">Reference proteome</keyword>
<gene>
    <name evidence="2" type="ORF">Mgra_00006734</name>
</gene>
<evidence type="ECO:0000313" key="3">
    <source>
        <dbReference type="Proteomes" id="UP000605970"/>
    </source>
</evidence>
<dbReference type="Pfam" id="PF00024">
    <property type="entry name" value="PAN_1"/>
    <property type="match status" value="2"/>
</dbReference>
<comment type="caution">
    <text evidence="2">The sequence shown here is derived from an EMBL/GenBank/DDBJ whole genome shotgun (WGS) entry which is preliminary data.</text>
</comment>
<dbReference type="Proteomes" id="UP000605970">
    <property type="component" value="Unassembled WGS sequence"/>
</dbReference>
<dbReference type="CDD" id="cd01099">
    <property type="entry name" value="PAN_AP_HGF"/>
    <property type="match status" value="1"/>
</dbReference>
<evidence type="ECO:0000313" key="2">
    <source>
        <dbReference type="EMBL" id="KAF7633874.1"/>
    </source>
</evidence>
<dbReference type="PANTHER" id="PTHR36911:SF1">
    <property type="entry name" value="LIM ZINC-BINDING DOMAIN-CONTAINING PROTEIN"/>
    <property type="match status" value="1"/>
</dbReference>
<organism evidence="2 3">
    <name type="scientific">Meloidogyne graminicola</name>
    <dbReference type="NCBI Taxonomy" id="189291"/>
    <lineage>
        <taxon>Eukaryota</taxon>
        <taxon>Metazoa</taxon>
        <taxon>Ecdysozoa</taxon>
        <taxon>Nematoda</taxon>
        <taxon>Chromadorea</taxon>
        <taxon>Rhabditida</taxon>
        <taxon>Tylenchina</taxon>
        <taxon>Tylenchomorpha</taxon>
        <taxon>Tylenchoidea</taxon>
        <taxon>Meloidogynidae</taxon>
        <taxon>Meloidogyninae</taxon>
        <taxon>Meloidogyne</taxon>
    </lineage>
</organism>
<dbReference type="Gene3D" id="3.50.4.10">
    <property type="entry name" value="Hepatocyte Growth Factor"/>
    <property type="match status" value="2"/>
</dbReference>
<reference evidence="2" key="1">
    <citation type="journal article" date="2020" name="Ecol. Evol.">
        <title>Genome structure and content of the rice root-knot nematode (Meloidogyne graminicola).</title>
        <authorList>
            <person name="Phan N.T."/>
            <person name="Danchin E.G.J."/>
            <person name="Klopp C."/>
            <person name="Perfus-Barbeoch L."/>
            <person name="Kozlowski D.K."/>
            <person name="Koutsovoulos G.D."/>
            <person name="Lopez-Roques C."/>
            <person name="Bouchez O."/>
            <person name="Zahm M."/>
            <person name="Besnard G."/>
            <person name="Bellafiore S."/>
        </authorList>
    </citation>
    <scope>NUCLEOTIDE SEQUENCE</scope>
    <source>
        <strain evidence="2">VN-18</strain>
    </source>
</reference>
<proteinExistence type="predicted"/>
<name>A0A8S9ZL69_9BILA</name>
<evidence type="ECO:0000259" key="1">
    <source>
        <dbReference type="PROSITE" id="PS50948"/>
    </source>
</evidence>
<dbReference type="AlphaFoldDB" id="A0A8S9ZL69"/>
<dbReference type="SUPFAM" id="SSF57414">
    <property type="entry name" value="Hairpin loop containing domain-like"/>
    <property type="match status" value="2"/>
</dbReference>
<dbReference type="InterPro" id="IPR003609">
    <property type="entry name" value="Pan_app"/>
</dbReference>
<dbReference type="PANTHER" id="PTHR36911">
    <property type="entry name" value="LIM ZINC-BINDING DOMAIN-CONTAINING PROTEIN-RELATED"/>
    <property type="match status" value="1"/>
</dbReference>
<dbReference type="SMART" id="SM00473">
    <property type="entry name" value="PAN_AP"/>
    <property type="match status" value="2"/>
</dbReference>
<dbReference type="OrthoDB" id="5916958at2759"/>
<accession>A0A8S9ZL69</accession>
<dbReference type="EMBL" id="JABEBT010000068">
    <property type="protein sequence ID" value="KAF7633874.1"/>
    <property type="molecule type" value="Genomic_DNA"/>
</dbReference>